<proteinExistence type="predicted"/>
<evidence type="ECO:0000313" key="6">
    <source>
        <dbReference type="Proteomes" id="UP000450676"/>
    </source>
</evidence>
<comment type="caution">
    <text evidence="5">The sequence shown here is derived from an EMBL/GenBank/DDBJ whole genome shotgun (WGS) entry which is preliminary data.</text>
</comment>
<evidence type="ECO:0000313" key="5">
    <source>
        <dbReference type="EMBL" id="MYN10778.1"/>
    </source>
</evidence>
<keyword evidence="3" id="KW-0804">Transcription</keyword>
<dbReference type="InterPro" id="IPR014710">
    <property type="entry name" value="RmlC-like_jellyroll"/>
</dbReference>
<dbReference type="Gene3D" id="1.10.10.10">
    <property type="entry name" value="Winged helix-like DNA-binding domain superfamily/Winged helix DNA-binding domain"/>
    <property type="match status" value="1"/>
</dbReference>
<evidence type="ECO:0000256" key="3">
    <source>
        <dbReference type="ARBA" id="ARBA00023163"/>
    </source>
</evidence>
<dbReference type="CDD" id="cd00038">
    <property type="entry name" value="CAP_ED"/>
    <property type="match status" value="1"/>
</dbReference>
<keyword evidence="1" id="KW-0805">Transcription regulation</keyword>
<evidence type="ECO:0000256" key="1">
    <source>
        <dbReference type="ARBA" id="ARBA00023015"/>
    </source>
</evidence>
<dbReference type="Pfam" id="PF00027">
    <property type="entry name" value="cNMP_binding"/>
    <property type="match status" value="1"/>
</dbReference>
<accession>A0A7X4HHC7</accession>
<dbReference type="InterPro" id="IPR018490">
    <property type="entry name" value="cNMP-bd_dom_sf"/>
</dbReference>
<reference evidence="5 6" key="1">
    <citation type="submission" date="2019-12" db="EMBL/GenBank/DDBJ databases">
        <title>Novel species isolated from a subtropical stream in China.</title>
        <authorList>
            <person name="Lu H."/>
        </authorList>
    </citation>
    <scope>NUCLEOTIDE SEQUENCE [LARGE SCALE GENOMIC DNA]</scope>
    <source>
        <strain evidence="5 6">FT127W</strain>
    </source>
</reference>
<dbReference type="Pfam" id="PF13545">
    <property type="entry name" value="HTH_Crp_2"/>
    <property type="match status" value="1"/>
</dbReference>
<dbReference type="SMART" id="SM00419">
    <property type="entry name" value="HTH_CRP"/>
    <property type="match status" value="1"/>
</dbReference>
<dbReference type="AlphaFoldDB" id="A0A7X4HHC7"/>
<name>A0A7X4HHC7_9BURK</name>
<protein>
    <submittedName>
        <fullName evidence="5">Helix-turn-helix domain-containing protein</fullName>
    </submittedName>
</protein>
<feature type="domain" description="HTH crp-type" evidence="4">
    <location>
        <begin position="105"/>
        <end position="178"/>
    </location>
</feature>
<dbReference type="InterPro" id="IPR036390">
    <property type="entry name" value="WH_DNA-bd_sf"/>
</dbReference>
<dbReference type="CDD" id="cd00092">
    <property type="entry name" value="HTH_CRP"/>
    <property type="match status" value="1"/>
</dbReference>
<dbReference type="RefSeq" id="WP_161075061.1">
    <property type="nucleotide sequence ID" value="NZ_CP086370.1"/>
</dbReference>
<evidence type="ECO:0000256" key="2">
    <source>
        <dbReference type="ARBA" id="ARBA00023125"/>
    </source>
</evidence>
<dbReference type="PROSITE" id="PS51063">
    <property type="entry name" value="HTH_CRP_2"/>
    <property type="match status" value="1"/>
</dbReference>
<keyword evidence="6" id="KW-1185">Reference proteome</keyword>
<keyword evidence="2" id="KW-0238">DNA-binding</keyword>
<dbReference type="Proteomes" id="UP000450676">
    <property type="component" value="Unassembled WGS sequence"/>
</dbReference>
<dbReference type="EMBL" id="WWCU01000045">
    <property type="protein sequence ID" value="MYN10778.1"/>
    <property type="molecule type" value="Genomic_DNA"/>
</dbReference>
<dbReference type="InterPro" id="IPR036388">
    <property type="entry name" value="WH-like_DNA-bd_sf"/>
</dbReference>
<dbReference type="SUPFAM" id="SSF51206">
    <property type="entry name" value="cAMP-binding domain-like"/>
    <property type="match status" value="1"/>
</dbReference>
<dbReference type="InterPro" id="IPR000595">
    <property type="entry name" value="cNMP-bd_dom"/>
</dbReference>
<sequence>MPRETVLLRADQLCETRLYIVRAGGFKRVSPHPSGAWQVTAFHLPGELVGLCLPDQLHHGSYTVALEDSTVCAIEGPRASPPRLLPALNQALEREATTNQLLRQSGCSRRLASFLLDIGQRQAARGYSDRMLRMAMNWRDIASYLQMTPESVSRSLLRFKQDGTLAMQGKHVQLHKQSVLRELARGAAHTGRHGPAEQS</sequence>
<organism evidence="5 6">
    <name type="scientific">Pseudoduganella aquatica</name>
    <dbReference type="NCBI Taxonomy" id="2660641"/>
    <lineage>
        <taxon>Bacteria</taxon>
        <taxon>Pseudomonadati</taxon>
        <taxon>Pseudomonadota</taxon>
        <taxon>Betaproteobacteria</taxon>
        <taxon>Burkholderiales</taxon>
        <taxon>Oxalobacteraceae</taxon>
        <taxon>Telluria group</taxon>
        <taxon>Pseudoduganella</taxon>
    </lineage>
</organism>
<dbReference type="Gene3D" id="2.60.120.10">
    <property type="entry name" value="Jelly Rolls"/>
    <property type="match status" value="1"/>
</dbReference>
<dbReference type="GO" id="GO:0006355">
    <property type="term" value="P:regulation of DNA-templated transcription"/>
    <property type="evidence" value="ECO:0007669"/>
    <property type="project" value="InterPro"/>
</dbReference>
<gene>
    <name evidence="5" type="ORF">GTP77_26005</name>
</gene>
<evidence type="ECO:0000259" key="4">
    <source>
        <dbReference type="PROSITE" id="PS51063"/>
    </source>
</evidence>
<dbReference type="InterPro" id="IPR012318">
    <property type="entry name" value="HTH_CRP"/>
</dbReference>
<dbReference type="GO" id="GO:0003677">
    <property type="term" value="F:DNA binding"/>
    <property type="evidence" value="ECO:0007669"/>
    <property type="project" value="UniProtKB-KW"/>
</dbReference>
<dbReference type="SUPFAM" id="SSF46785">
    <property type="entry name" value="Winged helix' DNA-binding domain"/>
    <property type="match status" value="1"/>
</dbReference>